<keyword evidence="1" id="KW-1133">Transmembrane helix</keyword>
<gene>
    <name evidence="2" type="ORF">HNR10_002049</name>
</gene>
<dbReference type="Proteomes" id="UP000572051">
    <property type="component" value="Unassembled WGS sequence"/>
</dbReference>
<evidence type="ECO:0000313" key="2">
    <source>
        <dbReference type="EMBL" id="NYJ34168.1"/>
    </source>
</evidence>
<comment type="caution">
    <text evidence="2">The sequence shown here is derived from an EMBL/GenBank/DDBJ whole genome shotgun (WGS) entry which is preliminary data.</text>
</comment>
<protein>
    <submittedName>
        <fullName evidence="2">Uncharacterized protein</fullName>
    </submittedName>
</protein>
<keyword evidence="3" id="KW-1185">Reference proteome</keyword>
<feature type="transmembrane region" description="Helical" evidence="1">
    <location>
        <begin position="20"/>
        <end position="42"/>
    </location>
</feature>
<keyword evidence="1" id="KW-0812">Transmembrane</keyword>
<feature type="transmembrane region" description="Helical" evidence="1">
    <location>
        <begin position="89"/>
        <end position="110"/>
    </location>
</feature>
<dbReference type="AlphaFoldDB" id="A0A7Z0EMV2"/>
<proteinExistence type="predicted"/>
<reference evidence="2 3" key="1">
    <citation type="submission" date="2020-07" db="EMBL/GenBank/DDBJ databases">
        <title>Sequencing the genomes of 1000 actinobacteria strains.</title>
        <authorList>
            <person name="Klenk H.-P."/>
        </authorList>
    </citation>
    <scope>NUCLEOTIDE SEQUENCE [LARGE SCALE GENOMIC DNA]</scope>
    <source>
        <strain evidence="2 3">DSM 44442</strain>
    </source>
</reference>
<dbReference type="EMBL" id="JACCFS010000001">
    <property type="protein sequence ID" value="NYJ34168.1"/>
    <property type="molecule type" value="Genomic_DNA"/>
</dbReference>
<feature type="transmembrane region" description="Helical" evidence="1">
    <location>
        <begin position="122"/>
        <end position="145"/>
    </location>
</feature>
<feature type="transmembrane region" description="Helical" evidence="1">
    <location>
        <begin position="54"/>
        <end position="77"/>
    </location>
</feature>
<accession>A0A7Z0EMV2</accession>
<evidence type="ECO:0000256" key="1">
    <source>
        <dbReference type="SAM" id="Phobius"/>
    </source>
</evidence>
<sequence length="318" mass="33119">MRSIDGVLPRAPTGRPRVAAVGAVLILCLVGAPVMSLFPVGLWEAAEALTMSGAGLGVLVFAPLVAGVVLLMTWLGTRWLEGAGVNHPTSAASLVTVTAMATPVFVAFLAPAATPVPGNTTVSIAVLSAAVATLGMGACMAWCGLPDRFQAGVLPAVVVVAALLTALPAVSDEMRARAADERSREQIESFDQTIAVLDDPRWSLDQVHEVDGALRFTYRDPDGTPVYVHTWTGARARGSEGIRSGCEFPDVRCRNVDGAVAVYRGGNTPAELRTHLNDGVVACLTSVPGAPVDLVSAARSLRPETPGEREHLVRAVTS</sequence>
<organism evidence="2 3">
    <name type="scientific">Nocardiopsis aegyptia</name>
    <dbReference type="NCBI Taxonomy" id="220378"/>
    <lineage>
        <taxon>Bacteria</taxon>
        <taxon>Bacillati</taxon>
        <taxon>Actinomycetota</taxon>
        <taxon>Actinomycetes</taxon>
        <taxon>Streptosporangiales</taxon>
        <taxon>Nocardiopsidaceae</taxon>
        <taxon>Nocardiopsis</taxon>
    </lineage>
</organism>
<feature type="transmembrane region" description="Helical" evidence="1">
    <location>
        <begin position="152"/>
        <end position="170"/>
    </location>
</feature>
<keyword evidence="1" id="KW-0472">Membrane</keyword>
<dbReference type="RefSeq" id="WP_246406154.1">
    <property type="nucleotide sequence ID" value="NZ_JACCFS010000001.1"/>
</dbReference>
<name>A0A7Z0EMV2_9ACTN</name>
<evidence type="ECO:0000313" key="3">
    <source>
        <dbReference type="Proteomes" id="UP000572051"/>
    </source>
</evidence>